<feature type="region of interest" description="Disordered" evidence="1">
    <location>
        <begin position="1"/>
        <end position="47"/>
    </location>
</feature>
<feature type="region of interest" description="Disordered" evidence="1">
    <location>
        <begin position="105"/>
        <end position="167"/>
    </location>
</feature>
<dbReference type="GO" id="GO:0061630">
    <property type="term" value="F:ubiquitin protein ligase activity"/>
    <property type="evidence" value="ECO:0007669"/>
    <property type="project" value="InterPro"/>
</dbReference>
<evidence type="ECO:0008006" key="4">
    <source>
        <dbReference type="Google" id="ProtNLM"/>
    </source>
</evidence>
<dbReference type="STRING" id="331657.A0A4U0WNU3"/>
<dbReference type="GO" id="GO:0003697">
    <property type="term" value="F:single-stranded DNA binding"/>
    <property type="evidence" value="ECO:0007669"/>
    <property type="project" value="InterPro"/>
</dbReference>
<dbReference type="Proteomes" id="UP000308768">
    <property type="component" value="Unassembled WGS sequence"/>
</dbReference>
<feature type="compositionally biased region" description="Polar residues" evidence="1">
    <location>
        <begin position="1"/>
        <end position="15"/>
    </location>
</feature>
<dbReference type="GO" id="GO:0006513">
    <property type="term" value="P:protein monoubiquitination"/>
    <property type="evidence" value="ECO:0007669"/>
    <property type="project" value="InterPro"/>
</dbReference>
<dbReference type="GO" id="GO:0097505">
    <property type="term" value="C:Rad6-Rad18 complex"/>
    <property type="evidence" value="ECO:0007669"/>
    <property type="project" value="TreeGrafter"/>
</dbReference>
<dbReference type="PANTHER" id="PTHR14134">
    <property type="entry name" value="E3 UBIQUITIN-PROTEIN LIGASE RAD18"/>
    <property type="match status" value="1"/>
</dbReference>
<accession>A0A4U0WNU3</accession>
<dbReference type="GO" id="GO:0006301">
    <property type="term" value="P:DNA damage tolerance"/>
    <property type="evidence" value="ECO:0007669"/>
    <property type="project" value="InterPro"/>
</dbReference>
<sequence length="199" mass="22603">MVSTPDWSNGNQGALDQSGYKEKVDTSPSEHDAHNYNVGSGSTDVSAQAYQTQAEPFFEKVGVEVKYRTMECYDQASKLRRNWTVQELVDAFQVARPVALKLAREEQEKTGRGRKGKRKLEETDLEEDEPVRASQTRKTRSQTQRLAAMEDDEDEDHQPDDGLVPCPMCKSRMKEESVFLHLDHCTGQWEQSSGRSSRT</sequence>
<feature type="non-terminal residue" evidence="2">
    <location>
        <position position="199"/>
    </location>
</feature>
<dbReference type="EMBL" id="NAJN01001318">
    <property type="protein sequence ID" value="TKA64046.1"/>
    <property type="molecule type" value="Genomic_DNA"/>
</dbReference>
<dbReference type="GO" id="GO:0005634">
    <property type="term" value="C:nucleus"/>
    <property type="evidence" value="ECO:0007669"/>
    <property type="project" value="TreeGrafter"/>
</dbReference>
<name>A0A4U0WNU3_9PEZI</name>
<feature type="compositionally biased region" description="Acidic residues" evidence="1">
    <location>
        <begin position="149"/>
        <end position="158"/>
    </location>
</feature>
<evidence type="ECO:0000313" key="2">
    <source>
        <dbReference type="EMBL" id="TKA64046.1"/>
    </source>
</evidence>
<gene>
    <name evidence="2" type="ORF">B0A49_09368</name>
</gene>
<comment type="caution">
    <text evidence="2">The sequence shown here is derived from an EMBL/GenBank/DDBJ whole genome shotgun (WGS) entry which is preliminary data.</text>
</comment>
<proteinExistence type="predicted"/>
<dbReference type="InterPro" id="IPR039577">
    <property type="entry name" value="Rad18"/>
</dbReference>
<dbReference type="AlphaFoldDB" id="A0A4U0WNU3"/>
<dbReference type="PANTHER" id="PTHR14134:SF2">
    <property type="entry name" value="E3 UBIQUITIN-PROTEIN LIGASE RAD18"/>
    <property type="match status" value="1"/>
</dbReference>
<protein>
    <recommendedName>
        <fullName evidence="4">UBZ4-type domain-containing protein</fullName>
    </recommendedName>
</protein>
<dbReference type="OrthoDB" id="9049620at2759"/>
<organism evidence="2 3">
    <name type="scientific">Cryomyces minteri</name>
    <dbReference type="NCBI Taxonomy" id="331657"/>
    <lineage>
        <taxon>Eukaryota</taxon>
        <taxon>Fungi</taxon>
        <taxon>Dikarya</taxon>
        <taxon>Ascomycota</taxon>
        <taxon>Pezizomycotina</taxon>
        <taxon>Dothideomycetes</taxon>
        <taxon>Dothideomycetes incertae sedis</taxon>
        <taxon>Cryomyces</taxon>
    </lineage>
</organism>
<reference evidence="2 3" key="1">
    <citation type="submission" date="2017-03" db="EMBL/GenBank/DDBJ databases">
        <title>Genomes of endolithic fungi from Antarctica.</title>
        <authorList>
            <person name="Coleine C."/>
            <person name="Masonjones S."/>
            <person name="Stajich J.E."/>
        </authorList>
    </citation>
    <scope>NUCLEOTIDE SEQUENCE [LARGE SCALE GENOMIC DNA]</scope>
    <source>
        <strain evidence="2 3">CCFEE 5187</strain>
    </source>
</reference>
<evidence type="ECO:0000313" key="3">
    <source>
        <dbReference type="Proteomes" id="UP000308768"/>
    </source>
</evidence>
<feature type="compositionally biased region" description="Basic and acidic residues" evidence="1">
    <location>
        <begin position="19"/>
        <end position="34"/>
    </location>
</feature>
<keyword evidence="3" id="KW-1185">Reference proteome</keyword>
<evidence type="ECO:0000256" key="1">
    <source>
        <dbReference type="SAM" id="MobiDB-lite"/>
    </source>
</evidence>
<feature type="compositionally biased region" description="Polar residues" evidence="1">
    <location>
        <begin position="37"/>
        <end position="47"/>
    </location>
</feature>